<keyword evidence="2" id="KW-0813">Transport</keyword>
<dbReference type="InterPro" id="IPR011701">
    <property type="entry name" value="MFS"/>
</dbReference>
<evidence type="ECO:0000313" key="9">
    <source>
        <dbReference type="EMBL" id="MFC0676079.1"/>
    </source>
</evidence>
<dbReference type="EMBL" id="JBHLSV010000039">
    <property type="protein sequence ID" value="MFC0676079.1"/>
    <property type="molecule type" value="Genomic_DNA"/>
</dbReference>
<feature type="transmembrane region" description="Helical" evidence="7">
    <location>
        <begin position="171"/>
        <end position="189"/>
    </location>
</feature>
<dbReference type="PROSITE" id="PS50850">
    <property type="entry name" value="MFS"/>
    <property type="match status" value="1"/>
</dbReference>
<evidence type="ECO:0000256" key="3">
    <source>
        <dbReference type="ARBA" id="ARBA00022475"/>
    </source>
</evidence>
<feature type="transmembrane region" description="Helical" evidence="7">
    <location>
        <begin position="218"/>
        <end position="239"/>
    </location>
</feature>
<evidence type="ECO:0000259" key="8">
    <source>
        <dbReference type="PROSITE" id="PS50850"/>
    </source>
</evidence>
<feature type="transmembrane region" description="Helical" evidence="7">
    <location>
        <begin position="285"/>
        <end position="303"/>
    </location>
</feature>
<keyword evidence="5 7" id="KW-1133">Transmembrane helix</keyword>
<feature type="transmembrane region" description="Helical" evidence="7">
    <location>
        <begin position="108"/>
        <end position="129"/>
    </location>
</feature>
<dbReference type="Proteomes" id="UP001589793">
    <property type="component" value="Unassembled WGS sequence"/>
</dbReference>
<gene>
    <name evidence="9" type="ORF">ACFFF6_19180</name>
</gene>
<protein>
    <submittedName>
        <fullName evidence="9">MFS transporter</fullName>
    </submittedName>
</protein>
<feature type="transmembrane region" description="Helical" evidence="7">
    <location>
        <begin position="251"/>
        <end position="273"/>
    </location>
</feature>
<dbReference type="Pfam" id="PF07690">
    <property type="entry name" value="MFS_1"/>
    <property type="match status" value="1"/>
</dbReference>
<evidence type="ECO:0000256" key="4">
    <source>
        <dbReference type="ARBA" id="ARBA00022692"/>
    </source>
</evidence>
<reference evidence="9 10" key="1">
    <citation type="submission" date="2024-09" db="EMBL/GenBank/DDBJ databases">
        <authorList>
            <person name="Sun Q."/>
            <person name="Mori K."/>
        </authorList>
    </citation>
    <scope>NUCLEOTIDE SEQUENCE [LARGE SCALE GENOMIC DNA]</scope>
    <source>
        <strain evidence="9 10">CICC 10874</strain>
    </source>
</reference>
<feature type="transmembrane region" description="Helical" evidence="7">
    <location>
        <begin position="82"/>
        <end position="102"/>
    </location>
</feature>
<dbReference type="InterPro" id="IPR020846">
    <property type="entry name" value="MFS_dom"/>
</dbReference>
<dbReference type="PANTHER" id="PTHR23517:SF13">
    <property type="entry name" value="MAJOR FACILITATOR SUPERFAMILY MFS_1"/>
    <property type="match status" value="1"/>
</dbReference>
<evidence type="ECO:0000256" key="2">
    <source>
        <dbReference type="ARBA" id="ARBA00022448"/>
    </source>
</evidence>
<dbReference type="InterPro" id="IPR036259">
    <property type="entry name" value="MFS_trans_sf"/>
</dbReference>
<evidence type="ECO:0000256" key="1">
    <source>
        <dbReference type="ARBA" id="ARBA00004651"/>
    </source>
</evidence>
<accession>A0ABV6RGH9</accession>
<feature type="transmembrane region" description="Helical" evidence="7">
    <location>
        <begin position="52"/>
        <end position="70"/>
    </location>
</feature>
<feature type="domain" description="Major facilitator superfamily (MFS) profile" evidence="8">
    <location>
        <begin position="15"/>
        <end position="397"/>
    </location>
</feature>
<evidence type="ECO:0000313" key="10">
    <source>
        <dbReference type="Proteomes" id="UP001589793"/>
    </source>
</evidence>
<name>A0ABV6RGH9_9MICO</name>
<organism evidence="9 10">
    <name type="scientific">Brachybacterium hainanense</name>
    <dbReference type="NCBI Taxonomy" id="1541174"/>
    <lineage>
        <taxon>Bacteria</taxon>
        <taxon>Bacillati</taxon>
        <taxon>Actinomycetota</taxon>
        <taxon>Actinomycetes</taxon>
        <taxon>Micrococcales</taxon>
        <taxon>Dermabacteraceae</taxon>
        <taxon>Brachybacterium</taxon>
    </lineage>
</organism>
<dbReference type="PANTHER" id="PTHR23517">
    <property type="entry name" value="RESISTANCE PROTEIN MDTM, PUTATIVE-RELATED-RELATED"/>
    <property type="match status" value="1"/>
</dbReference>
<dbReference type="Gene3D" id="1.20.1250.20">
    <property type="entry name" value="MFS general substrate transporter like domains"/>
    <property type="match status" value="1"/>
</dbReference>
<keyword evidence="3" id="KW-1003">Cell membrane</keyword>
<keyword evidence="4 7" id="KW-0812">Transmembrane</keyword>
<dbReference type="RefSeq" id="WP_376983123.1">
    <property type="nucleotide sequence ID" value="NZ_JBHLSV010000039.1"/>
</dbReference>
<evidence type="ECO:0000256" key="5">
    <source>
        <dbReference type="ARBA" id="ARBA00022989"/>
    </source>
</evidence>
<evidence type="ECO:0000256" key="7">
    <source>
        <dbReference type="SAM" id="Phobius"/>
    </source>
</evidence>
<comment type="subcellular location">
    <subcellularLocation>
        <location evidence="1">Cell membrane</location>
        <topology evidence="1">Multi-pass membrane protein</topology>
    </subcellularLocation>
</comment>
<feature type="transmembrane region" description="Helical" evidence="7">
    <location>
        <begin position="343"/>
        <end position="361"/>
    </location>
</feature>
<keyword evidence="6 7" id="KW-0472">Membrane</keyword>
<feature type="transmembrane region" description="Helical" evidence="7">
    <location>
        <begin position="138"/>
        <end position="159"/>
    </location>
</feature>
<keyword evidence="10" id="KW-1185">Reference proteome</keyword>
<dbReference type="InterPro" id="IPR050171">
    <property type="entry name" value="MFS_Transporters"/>
</dbReference>
<comment type="caution">
    <text evidence="9">The sequence shown here is derived from an EMBL/GenBank/DDBJ whole genome shotgun (WGS) entry which is preliminary data.</text>
</comment>
<sequence>MSTLVGSDRGTGTPRAFLAASACLVVAFAASSSPIPLYNGYRSQEGLTNADLAVAVVTYFAGTILALLVLGRLSTHVGRRPMALASLLLLLAGAIVLCFVDSAPPLAVGRFLMGLGCGIASSAVMAFVVDAAPARPPWLATVVTSQAPMLGLTLGALGSGAIVEHGPAPTITVYAVAIAALAVCVLLVLRAPETTPRTTGALASLRPRASVPARARPLLPVAALIFLATWSMGAFYQAFVPAIVDGQLGTSNALVVGLVFSSYMLPSVLGAPLGGLLRPAAAQRLGMTVFALAVGGVVLALLSGTLGGFLVASAVAGAAQGMAVSAAIRGIMAGASAAERAPTMAAIYLLCYIGAMLPSLVSGQLSRGLELPVIALGYGVLAALAALVTLLLAREPSPAGAPVTAVRGPRGS</sequence>
<evidence type="ECO:0000256" key="6">
    <source>
        <dbReference type="ARBA" id="ARBA00023136"/>
    </source>
</evidence>
<feature type="transmembrane region" description="Helical" evidence="7">
    <location>
        <begin position="373"/>
        <end position="393"/>
    </location>
</feature>
<proteinExistence type="predicted"/>
<dbReference type="SUPFAM" id="SSF103473">
    <property type="entry name" value="MFS general substrate transporter"/>
    <property type="match status" value="1"/>
</dbReference>